<dbReference type="PROSITE" id="PS50053">
    <property type="entry name" value="UBIQUITIN_2"/>
    <property type="match status" value="1"/>
</dbReference>
<dbReference type="InterPro" id="IPR029071">
    <property type="entry name" value="Ubiquitin-like_domsf"/>
</dbReference>
<dbReference type="AlphaFoldDB" id="A0A1Q9ERJ0"/>
<organism evidence="4 5">
    <name type="scientific">Symbiodinium microadriaticum</name>
    <name type="common">Dinoflagellate</name>
    <name type="synonym">Zooxanthella microadriatica</name>
    <dbReference type="NCBI Taxonomy" id="2951"/>
    <lineage>
        <taxon>Eukaryota</taxon>
        <taxon>Sar</taxon>
        <taxon>Alveolata</taxon>
        <taxon>Dinophyceae</taxon>
        <taxon>Suessiales</taxon>
        <taxon>Symbiodiniaceae</taxon>
        <taxon>Symbiodinium</taxon>
    </lineage>
</organism>
<feature type="region of interest" description="Disordered" evidence="1">
    <location>
        <begin position="244"/>
        <end position="268"/>
    </location>
</feature>
<reference evidence="4 5" key="1">
    <citation type="submission" date="2016-02" db="EMBL/GenBank/DDBJ databases">
        <title>Genome analysis of coral dinoflagellate symbionts highlights evolutionary adaptations to a symbiotic lifestyle.</title>
        <authorList>
            <person name="Aranda M."/>
            <person name="Li Y."/>
            <person name="Liew Y.J."/>
            <person name="Baumgarten S."/>
            <person name="Simakov O."/>
            <person name="Wilson M."/>
            <person name="Piel J."/>
            <person name="Ashoor H."/>
            <person name="Bougouffa S."/>
            <person name="Bajic V.B."/>
            <person name="Ryu T."/>
            <person name="Ravasi T."/>
            <person name="Bayer T."/>
            <person name="Micklem G."/>
            <person name="Kim H."/>
            <person name="Bhak J."/>
            <person name="Lajeunesse T.C."/>
            <person name="Voolstra C.R."/>
        </authorList>
    </citation>
    <scope>NUCLEOTIDE SEQUENCE [LARGE SCALE GENOMIC DNA]</scope>
    <source>
        <strain evidence="4 5">CCMP2467</strain>
    </source>
</reference>
<dbReference type="Gene3D" id="3.10.20.90">
    <property type="entry name" value="Phosphatidylinositol 3-kinase Catalytic Subunit, Chain A, domain 1"/>
    <property type="match status" value="1"/>
</dbReference>
<dbReference type="SUPFAM" id="SSF54236">
    <property type="entry name" value="Ubiquitin-like"/>
    <property type="match status" value="1"/>
</dbReference>
<evidence type="ECO:0000256" key="1">
    <source>
        <dbReference type="SAM" id="MobiDB-lite"/>
    </source>
</evidence>
<evidence type="ECO:0000256" key="2">
    <source>
        <dbReference type="SAM" id="SignalP"/>
    </source>
</evidence>
<dbReference type="EMBL" id="LSRX01000086">
    <property type="protein sequence ID" value="OLQ10035.1"/>
    <property type="molecule type" value="Genomic_DNA"/>
</dbReference>
<comment type="caution">
    <text evidence="4">The sequence shown here is derived from an EMBL/GenBank/DDBJ whole genome shotgun (WGS) entry which is preliminary data.</text>
</comment>
<keyword evidence="2" id="KW-0732">Signal</keyword>
<feature type="domain" description="Ubiquitin-like" evidence="3">
    <location>
        <begin position="768"/>
        <end position="824"/>
    </location>
</feature>
<dbReference type="InterPro" id="IPR000626">
    <property type="entry name" value="Ubiquitin-like_dom"/>
</dbReference>
<evidence type="ECO:0000313" key="4">
    <source>
        <dbReference type="EMBL" id="OLQ10035.1"/>
    </source>
</evidence>
<sequence>MRLVRWLALCQLAVSREVIPDPCGERSVSRPDAGDTALLQTAKASGDSGEPISSKEFAEKMQCDAPENSFSLIGGGWTLVLGDFQSPGILWGDLAVIWEKGGPHKEYLGIDYTFMSQSYNVTDYLTVSSYLGVTLLPMTLWASQVIKLLLPLPFPTGCNDFWKDKGFSGLYVTPPWNLAALKSPGFDDAGWPRSMDPEDLIVDSLAFRIRVQPRLKVLPGESPDAPPTMELRLQSFLELRPVFRTPRPRPTPTTTTTTTRPYDRRRRGHIDAPPPDVLKWCDKNLRGVPCGIVLRVLVNPLWSCVRCCPVVPRCRDCLFPCPVASHLLSNSSDSEGSPSISYQVNRLPGVDLAPPGELSELEWFAESPEWPENLTLPAGFLFDTPDLRNLLSTAERQRVQDFKETVDEETVPPGNVWVTDGDCPVPFAIGGGCKCKEGCSRWHYMDPRIRVLSDTRVSCFQSQYWPTPVGLVALHKTICGPRRVHEAYGSGKTLQLGGIFARCEVGTLIGGACSRTVPYDRAEILAAFPEDQNMFRCLGTGQWSEKAFQETLAIGYCLELEGNEKVIMVRREGRDSASVQCPDGYQVVGGGCTFIEGTEFLLHESYPTSRNTWECVFDSTQSCGEGSADVERERCARSKAEETIVAFLTTMTRQWRQLQSAHRPLRAWGPLDLQRTIIAELRRLLGAMNETATSSFIPEGDVTRDYICDTLRNWAEAAPHWQHILEIEIDTKTNICNDVYFIDDAKIPAITLPKEDEAAKTEETSEGKQLTVEMLSGQVVQIKVPAPYTVAQVKQCLEPRLGIPAFLQGIIAGAEELPDEAVVTGDAVAFLQREPPMIEAEDFLRSMVDMSWDPADIFRRWHKFDTYNEFPRLQSELLEWALTHRNMQNAPLSTDQVLGVLDVWLDLNDKAGAHPEGFKEYVEKITAFMRHCCYSPSLLVVYNEPYGHDDDLEHVFFFVGRLRNEPQTFVVQSFLFNCWI</sequence>
<dbReference type="Proteomes" id="UP000186817">
    <property type="component" value="Unassembled WGS sequence"/>
</dbReference>
<evidence type="ECO:0000313" key="5">
    <source>
        <dbReference type="Proteomes" id="UP000186817"/>
    </source>
</evidence>
<gene>
    <name evidence="4" type="ORF">AK812_SmicGene6335</name>
</gene>
<feature type="chain" id="PRO_5012841893" description="Ubiquitin-like domain-containing protein" evidence="2">
    <location>
        <begin position="16"/>
        <end position="980"/>
    </location>
</feature>
<name>A0A1Q9ERJ0_SYMMI</name>
<keyword evidence="5" id="KW-1185">Reference proteome</keyword>
<evidence type="ECO:0000259" key="3">
    <source>
        <dbReference type="PROSITE" id="PS50053"/>
    </source>
</evidence>
<protein>
    <recommendedName>
        <fullName evidence="3">Ubiquitin-like domain-containing protein</fullName>
    </recommendedName>
</protein>
<proteinExistence type="predicted"/>
<dbReference type="OrthoDB" id="434374at2759"/>
<accession>A0A1Q9ERJ0</accession>
<feature type="signal peptide" evidence="2">
    <location>
        <begin position="1"/>
        <end position="15"/>
    </location>
</feature>